<evidence type="ECO:0000256" key="7">
    <source>
        <dbReference type="ARBA" id="ARBA00022764"/>
    </source>
</evidence>
<evidence type="ECO:0000256" key="9">
    <source>
        <dbReference type="ARBA" id="ARBA00022906"/>
    </source>
</evidence>
<dbReference type="GO" id="GO:0006829">
    <property type="term" value="P:zinc ion transport"/>
    <property type="evidence" value="ECO:0007669"/>
    <property type="project" value="UniProtKB-KW"/>
</dbReference>
<dbReference type="FunFam" id="3.40.50.1980:FF:000006">
    <property type="entry name" value="Zinc ABC transporter substrate-binding protein ZnuA"/>
    <property type="match status" value="1"/>
</dbReference>
<dbReference type="SUPFAM" id="SSF53807">
    <property type="entry name" value="Helical backbone' metal receptor"/>
    <property type="match status" value="1"/>
</dbReference>
<evidence type="ECO:0000313" key="15">
    <source>
        <dbReference type="EMBL" id="OEE81088.1"/>
    </source>
</evidence>
<dbReference type="InterPro" id="IPR006129">
    <property type="entry name" value="AdhesinB"/>
</dbReference>
<gene>
    <name evidence="15" type="ORF">A130_01280</name>
</gene>
<keyword evidence="11" id="KW-1015">Disulfide bond</keyword>
<comment type="function">
    <text evidence="12">Part of the ATP-binding cassette (ABC) transport system ZnuABC involved in zinc import. Binds zinc with high affinity and specificity and delivers it to the membrane permease for translocation into the cytoplasm.</text>
</comment>
<evidence type="ECO:0000256" key="10">
    <source>
        <dbReference type="ARBA" id="ARBA00023065"/>
    </source>
</evidence>
<keyword evidence="9" id="KW-0864">Zinc transport</keyword>
<keyword evidence="8" id="KW-0862">Zinc</keyword>
<dbReference type="AlphaFoldDB" id="A0A1E5DBD5"/>
<dbReference type="Proteomes" id="UP000094165">
    <property type="component" value="Unassembled WGS sequence"/>
</dbReference>
<dbReference type="InterPro" id="IPR006128">
    <property type="entry name" value="Lipoprotein_PsaA-like"/>
</dbReference>
<evidence type="ECO:0000256" key="1">
    <source>
        <dbReference type="ARBA" id="ARBA00004418"/>
    </source>
</evidence>
<dbReference type="GO" id="GO:0007155">
    <property type="term" value="P:cell adhesion"/>
    <property type="evidence" value="ECO:0007669"/>
    <property type="project" value="InterPro"/>
</dbReference>
<evidence type="ECO:0000256" key="3">
    <source>
        <dbReference type="ARBA" id="ARBA00015915"/>
    </source>
</evidence>
<evidence type="ECO:0000256" key="5">
    <source>
        <dbReference type="ARBA" id="ARBA00022723"/>
    </source>
</evidence>
<sequence>MFRFTYLVLVALCLPSAAWASTILTSIKPIQMITHELTKGAVEPDVILSSNASPHDYALKPSDVKKINNAGLIIWFGPELEPFLSKVISSQKNVLTISEIKGLPLREFGGGHESHAGHDHGSHDPHFWLGLKPSLQVAEAITARLIQSDSKNQSLYQKNLNDFSQRLLATEADVSAILAPVKTEGYYVFHDAYGYFEQEFELNNLGHFTVSPDRKPGAKTLIKIRKALRKNDIQCVFSEPQFTPAVIESVTRGTNVTIGILDPVGSQIEAKDGAYFEFIKGMANSYSSCLQR</sequence>
<keyword evidence="16" id="KW-1185">Reference proteome</keyword>
<evidence type="ECO:0000256" key="2">
    <source>
        <dbReference type="ARBA" id="ARBA00011028"/>
    </source>
</evidence>
<keyword evidence="5" id="KW-0479">Metal-binding</keyword>
<feature type="signal peptide" evidence="14">
    <location>
        <begin position="1"/>
        <end position="20"/>
    </location>
</feature>
<dbReference type="GO" id="GO:0042597">
    <property type="term" value="C:periplasmic space"/>
    <property type="evidence" value="ECO:0007669"/>
    <property type="project" value="UniProtKB-SubCell"/>
</dbReference>
<evidence type="ECO:0000256" key="12">
    <source>
        <dbReference type="ARBA" id="ARBA00045516"/>
    </source>
</evidence>
<dbReference type="EMBL" id="AJYW02000003">
    <property type="protein sequence ID" value="OEE81088.1"/>
    <property type="molecule type" value="Genomic_DNA"/>
</dbReference>
<dbReference type="InterPro" id="IPR006127">
    <property type="entry name" value="ZnuA-like"/>
</dbReference>
<dbReference type="Gene3D" id="3.40.50.1980">
    <property type="entry name" value="Nitrogenase molybdenum iron protein domain"/>
    <property type="match status" value="2"/>
</dbReference>
<dbReference type="CDD" id="cd01019">
    <property type="entry name" value="ZnuA"/>
    <property type="match status" value="1"/>
</dbReference>
<keyword evidence="7" id="KW-0574">Periplasm</keyword>
<evidence type="ECO:0000256" key="14">
    <source>
        <dbReference type="SAM" id="SignalP"/>
    </source>
</evidence>
<feature type="chain" id="PRO_5009173715" description="High-affinity zinc uptake system protein ZnuA" evidence="14">
    <location>
        <begin position="21"/>
        <end position="292"/>
    </location>
</feature>
<comment type="caution">
    <text evidence="15">The sequence shown here is derived from an EMBL/GenBank/DDBJ whole genome shotgun (WGS) entry which is preliminary data.</text>
</comment>
<proteinExistence type="inferred from homology"/>
<evidence type="ECO:0000256" key="11">
    <source>
        <dbReference type="ARBA" id="ARBA00023157"/>
    </source>
</evidence>
<evidence type="ECO:0000313" key="16">
    <source>
        <dbReference type="Proteomes" id="UP000094165"/>
    </source>
</evidence>
<dbReference type="Pfam" id="PF01297">
    <property type="entry name" value="ZnuA"/>
    <property type="match status" value="1"/>
</dbReference>
<name>A0A1E5DBD5_9VIBR</name>
<keyword evidence="10" id="KW-0406">Ion transport</keyword>
<dbReference type="PRINTS" id="PR00690">
    <property type="entry name" value="ADHESNFAMILY"/>
</dbReference>
<dbReference type="GO" id="GO:0046872">
    <property type="term" value="F:metal ion binding"/>
    <property type="evidence" value="ECO:0007669"/>
    <property type="project" value="UniProtKB-KW"/>
</dbReference>
<protein>
    <recommendedName>
        <fullName evidence="3">High-affinity zinc uptake system protein ZnuA</fullName>
    </recommendedName>
</protein>
<evidence type="ECO:0000256" key="4">
    <source>
        <dbReference type="ARBA" id="ARBA00022448"/>
    </source>
</evidence>
<accession>A0A1E5DBD5</accession>
<dbReference type="RefSeq" id="WP_017051339.1">
    <property type="nucleotide sequence ID" value="NZ_AJYW02000003.1"/>
</dbReference>
<keyword evidence="6 14" id="KW-0732">Signal</keyword>
<keyword evidence="4 13" id="KW-0813">Transport</keyword>
<comment type="similarity">
    <text evidence="2 13">Belongs to the bacterial solute-binding protein 9 family.</text>
</comment>
<dbReference type="PANTHER" id="PTHR42953">
    <property type="entry name" value="HIGH-AFFINITY ZINC UPTAKE SYSTEM PROTEIN ZNUA-RELATED"/>
    <property type="match status" value="1"/>
</dbReference>
<evidence type="ECO:0000256" key="6">
    <source>
        <dbReference type="ARBA" id="ARBA00022729"/>
    </source>
</evidence>
<evidence type="ECO:0000256" key="13">
    <source>
        <dbReference type="RuleBase" id="RU003512"/>
    </source>
</evidence>
<reference evidence="15 16" key="1">
    <citation type="journal article" date="2012" name="Science">
        <title>Ecological populations of bacteria act as socially cohesive units of antibiotic production and resistance.</title>
        <authorList>
            <person name="Cordero O.X."/>
            <person name="Wildschutte H."/>
            <person name="Kirkup B."/>
            <person name="Proehl S."/>
            <person name="Ngo L."/>
            <person name="Hussain F."/>
            <person name="Le Roux F."/>
            <person name="Mincer T."/>
            <person name="Polz M.F."/>
        </authorList>
    </citation>
    <scope>NUCLEOTIDE SEQUENCE [LARGE SCALE GENOMIC DNA]</scope>
    <source>
        <strain evidence="15 16">FF-238</strain>
    </source>
</reference>
<dbReference type="InterPro" id="IPR035520">
    <property type="entry name" value="ZnuA"/>
</dbReference>
<comment type="subcellular location">
    <subcellularLocation>
        <location evidence="1">Periplasm</location>
    </subcellularLocation>
</comment>
<dbReference type="PRINTS" id="PR00691">
    <property type="entry name" value="ADHESINB"/>
</dbReference>
<organism evidence="15 16">
    <name type="scientific">Vibrio genomosp. F6 str. FF-238</name>
    <dbReference type="NCBI Taxonomy" id="1191298"/>
    <lineage>
        <taxon>Bacteria</taxon>
        <taxon>Pseudomonadati</taxon>
        <taxon>Pseudomonadota</taxon>
        <taxon>Gammaproteobacteria</taxon>
        <taxon>Vibrionales</taxon>
        <taxon>Vibrionaceae</taxon>
        <taxon>Vibrio</taxon>
    </lineage>
</organism>
<evidence type="ECO:0000256" key="8">
    <source>
        <dbReference type="ARBA" id="ARBA00022833"/>
    </source>
</evidence>
<dbReference type="InterPro" id="IPR050492">
    <property type="entry name" value="Bact_metal-bind_prot9"/>
</dbReference>
<dbReference type="PANTHER" id="PTHR42953:SF3">
    <property type="entry name" value="HIGH-AFFINITY ZINC UPTAKE SYSTEM PROTEIN ZNUA"/>
    <property type="match status" value="1"/>
</dbReference>